<accession>A0A9Q8VDE4</accession>
<dbReference type="AlphaFoldDB" id="A0A9Q8VDE4"/>
<name>A0A9Q8VDE4_9HYPO</name>
<reference evidence="2" key="1">
    <citation type="submission" date="2021-11" db="EMBL/GenBank/DDBJ databases">
        <title>Purpureocillium_takamizusanense_genome.</title>
        <authorList>
            <person name="Nguyen N.-H."/>
        </authorList>
    </citation>
    <scope>NUCLEOTIDE SEQUENCE</scope>
    <source>
        <strain evidence="2">PT3</strain>
    </source>
</reference>
<protein>
    <submittedName>
        <fullName evidence="2">Uncharacterized protein</fullName>
    </submittedName>
</protein>
<sequence>MPTRQREQPTATNNDTSSRHPREQSVPSHPCRHPHDFALQAAGRPRTRVLLTARLAVQPIARFITAVHTAATHAWTMSSGQGEDHLGRCLRDAVRPMTHT</sequence>
<dbReference type="GeneID" id="72068811"/>
<keyword evidence="3" id="KW-1185">Reference proteome</keyword>
<dbReference type="RefSeq" id="XP_047844290.1">
    <property type="nucleotide sequence ID" value="XM_047988296.1"/>
</dbReference>
<feature type="region of interest" description="Disordered" evidence="1">
    <location>
        <begin position="1"/>
        <end position="35"/>
    </location>
</feature>
<gene>
    <name evidence="2" type="ORF">JDV02_006862</name>
</gene>
<evidence type="ECO:0000313" key="2">
    <source>
        <dbReference type="EMBL" id="UNI20809.1"/>
    </source>
</evidence>
<dbReference type="KEGG" id="ptkz:JDV02_006862"/>
<evidence type="ECO:0000313" key="3">
    <source>
        <dbReference type="Proteomes" id="UP000829364"/>
    </source>
</evidence>
<organism evidence="2 3">
    <name type="scientific">Purpureocillium takamizusanense</name>
    <dbReference type="NCBI Taxonomy" id="2060973"/>
    <lineage>
        <taxon>Eukaryota</taxon>
        <taxon>Fungi</taxon>
        <taxon>Dikarya</taxon>
        <taxon>Ascomycota</taxon>
        <taxon>Pezizomycotina</taxon>
        <taxon>Sordariomycetes</taxon>
        <taxon>Hypocreomycetidae</taxon>
        <taxon>Hypocreales</taxon>
        <taxon>Ophiocordycipitaceae</taxon>
        <taxon>Purpureocillium</taxon>
    </lineage>
</organism>
<evidence type="ECO:0000256" key="1">
    <source>
        <dbReference type="SAM" id="MobiDB-lite"/>
    </source>
</evidence>
<dbReference type="Proteomes" id="UP000829364">
    <property type="component" value="Chromosome 6"/>
</dbReference>
<dbReference type="EMBL" id="CP086359">
    <property type="protein sequence ID" value="UNI20809.1"/>
    <property type="molecule type" value="Genomic_DNA"/>
</dbReference>
<proteinExistence type="predicted"/>